<evidence type="ECO:0000259" key="3">
    <source>
        <dbReference type="Pfam" id="PF13439"/>
    </source>
</evidence>
<dbReference type="InterPro" id="IPR001296">
    <property type="entry name" value="Glyco_trans_1"/>
</dbReference>
<dbReference type="Proteomes" id="UP000176786">
    <property type="component" value="Unassembled WGS sequence"/>
</dbReference>
<feature type="domain" description="Glycosyl transferase family 1" evidence="2">
    <location>
        <begin position="195"/>
        <end position="348"/>
    </location>
</feature>
<dbReference type="EMBL" id="MFES01000001">
    <property type="protein sequence ID" value="OGE86681.1"/>
    <property type="molecule type" value="Genomic_DNA"/>
</dbReference>
<feature type="domain" description="Glycosyltransferase subfamily 4-like N-terminal" evidence="3">
    <location>
        <begin position="19"/>
        <end position="180"/>
    </location>
</feature>
<dbReference type="AlphaFoldDB" id="A0A1F5P9N8"/>
<evidence type="ECO:0000313" key="4">
    <source>
        <dbReference type="EMBL" id="OGE86681.1"/>
    </source>
</evidence>
<evidence type="ECO:0000259" key="2">
    <source>
        <dbReference type="Pfam" id="PF00534"/>
    </source>
</evidence>
<evidence type="ECO:0008006" key="6">
    <source>
        <dbReference type="Google" id="ProtNLM"/>
    </source>
</evidence>
<comment type="caution">
    <text evidence="4">The sequence shown here is derived from an EMBL/GenBank/DDBJ whole genome shotgun (WGS) entry which is preliminary data.</text>
</comment>
<proteinExistence type="predicted"/>
<gene>
    <name evidence="4" type="ORF">A3J48_01955</name>
</gene>
<evidence type="ECO:0000256" key="1">
    <source>
        <dbReference type="ARBA" id="ARBA00022679"/>
    </source>
</evidence>
<dbReference type="Pfam" id="PF13439">
    <property type="entry name" value="Glyco_transf_4"/>
    <property type="match status" value="1"/>
</dbReference>
<dbReference type="SUPFAM" id="SSF53756">
    <property type="entry name" value="UDP-Glycosyltransferase/glycogen phosphorylase"/>
    <property type="match status" value="1"/>
</dbReference>
<dbReference type="Pfam" id="PF00534">
    <property type="entry name" value="Glycos_transf_1"/>
    <property type="match status" value="1"/>
</dbReference>
<reference evidence="4 5" key="1">
    <citation type="journal article" date="2016" name="Nat. Commun.">
        <title>Thousands of microbial genomes shed light on interconnected biogeochemical processes in an aquifer system.</title>
        <authorList>
            <person name="Anantharaman K."/>
            <person name="Brown C.T."/>
            <person name="Hug L.A."/>
            <person name="Sharon I."/>
            <person name="Castelle C.J."/>
            <person name="Probst A.J."/>
            <person name="Thomas B.C."/>
            <person name="Singh A."/>
            <person name="Wilkins M.J."/>
            <person name="Karaoz U."/>
            <person name="Brodie E.L."/>
            <person name="Williams K.H."/>
            <person name="Hubbard S.S."/>
            <person name="Banfield J.F."/>
        </authorList>
    </citation>
    <scope>NUCLEOTIDE SEQUENCE [LARGE SCALE GENOMIC DNA]</scope>
</reference>
<dbReference type="GO" id="GO:0016757">
    <property type="term" value="F:glycosyltransferase activity"/>
    <property type="evidence" value="ECO:0007669"/>
    <property type="project" value="InterPro"/>
</dbReference>
<dbReference type="Gene3D" id="3.40.50.2000">
    <property type="entry name" value="Glycogen Phosphorylase B"/>
    <property type="match status" value="2"/>
</dbReference>
<keyword evidence="1" id="KW-0808">Transferase</keyword>
<dbReference type="InterPro" id="IPR028098">
    <property type="entry name" value="Glyco_trans_4-like_N"/>
</dbReference>
<dbReference type="GO" id="GO:0009103">
    <property type="term" value="P:lipopolysaccharide biosynthetic process"/>
    <property type="evidence" value="ECO:0007669"/>
    <property type="project" value="TreeGrafter"/>
</dbReference>
<dbReference type="PANTHER" id="PTHR46401">
    <property type="entry name" value="GLYCOSYLTRANSFERASE WBBK-RELATED"/>
    <property type="match status" value="1"/>
</dbReference>
<dbReference type="PANTHER" id="PTHR46401:SF2">
    <property type="entry name" value="GLYCOSYLTRANSFERASE WBBK-RELATED"/>
    <property type="match status" value="1"/>
</dbReference>
<dbReference type="CDD" id="cd03809">
    <property type="entry name" value="GT4_MtfB-like"/>
    <property type="match status" value="1"/>
</dbReference>
<accession>A0A1F5P9N8</accession>
<dbReference type="STRING" id="1817832.A3J48_01955"/>
<sequence length="374" mass="41527">MALKIGVDIRALDTPFTTGVDSYLRNILAVWLKAGNNHQFKLFGTKRLSADKLVQDFVAAGHKFFGQPLPSKIFNGSMRFLTRPKMDEVVGGVDIFFFPNPMFHALSVFVPSVLTVHDLSAERFQPIYSLKRNLWHKLVDTRREAQRAKAIIAVSGSTARDLGDLYKIDSQKIHVVPLGVSQVNQMTERAMKLPNDYILYIGSVEPRKNVLALLKAFELLQNKFSDLHLVLAGSFFPQKDRAALGAAFRTKNVLILGQVGDAEKRELYQRAKICVLPSFYEGFGLPIIEAQSLGTPVIASTNSSMPETSGGAAILVNPLNVTELKQALDVLLTNQALRDTLIGRGREWASRFTWQKTADATLNILEQAAIGFRN</sequence>
<name>A0A1F5P9N8_9BACT</name>
<protein>
    <recommendedName>
        <fullName evidence="6">Glycosyl transferase family 1 domain-containing protein</fullName>
    </recommendedName>
</protein>
<evidence type="ECO:0000313" key="5">
    <source>
        <dbReference type="Proteomes" id="UP000176786"/>
    </source>
</evidence>
<organism evidence="4 5">
    <name type="scientific">Candidatus Doudnabacteria bacterium RIFCSPHIGHO2_02_FULL_46_11</name>
    <dbReference type="NCBI Taxonomy" id="1817832"/>
    <lineage>
        <taxon>Bacteria</taxon>
        <taxon>Candidatus Doudnaibacteriota</taxon>
    </lineage>
</organism>